<dbReference type="Proteomes" id="UP001321249">
    <property type="component" value="Unassembled WGS sequence"/>
</dbReference>
<evidence type="ECO:0000313" key="4">
    <source>
        <dbReference type="Proteomes" id="UP001219901"/>
    </source>
</evidence>
<feature type="region of interest" description="Disordered" evidence="1">
    <location>
        <begin position="1"/>
        <end position="24"/>
    </location>
</feature>
<dbReference type="AlphaFoldDB" id="A0AAJ5ZGQ3"/>
<dbReference type="PANTHER" id="PTHR33361">
    <property type="entry name" value="GLR0591 PROTEIN"/>
    <property type="match status" value="1"/>
</dbReference>
<reference evidence="3" key="2">
    <citation type="journal article" date="2023" name="Nat. Commun.">
        <title>Cultivation of marine bacteria of the SAR202 clade.</title>
        <authorList>
            <person name="Lim Y."/>
            <person name="Seo J.H."/>
            <person name="Giovannoni S.J."/>
            <person name="Kang I."/>
            <person name="Cho J.C."/>
        </authorList>
    </citation>
    <scope>NUCLEOTIDE SEQUENCE</scope>
    <source>
        <strain evidence="3">JH1073</strain>
    </source>
</reference>
<dbReference type="EMBL" id="CP046147">
    <property type="protein sequence ID" value="WFG39764.1"/>
    <property type="molecule type" value="Genomic_DNA"/>
</dbReference>
<reference evidence="4" key="3">
    <citation type="submission" date="2023-06" db="EMBL/GenBank/DDBJ databases">
        <title>Pangenomics reveal diversification of enzyme families and niche specialization in globally abundant SAR202 bacteria.</title>
        <authorList>
            <person name="Saw J.H.W."/>
        </authorList>
    </citation>
    <scope>NUCLEOTIDE SEQUENCE [LARGE SCALE GENOMIC DNA]</scope>
    <source>
        <strain evidence="4">JH1073</strain>
    </source>
</reference>
<dbReference type="EMBL" id="WMBE01000001">
    <property type="protein sequence ID" value="MDG0865482.1"/>
    <property type="molecule type" value="Genomic_DNA"/>
</dbReference>
<accession>A0AAJ5ZGQ3</accession>
<keyword evidence="4" id="KW-1185">Reference proteome</keyword>
<sequence>MNRGKQSGSDLAGSSTNESTNNSDGVLINMTGVFEIADGFIDTVAKHHPLSATHMGVKGFDHLMADYSPEASEAFHSDVLSAMKEMQAAVPANDRERMCKDTFIDEISLSVEQFESREHLRDMNVLFSPVQSVRSIFDLMPQDSVEAWENIASRMEKIGDSLAGYRRTLDIGRSEGLVTSERQVNGTAEQCEVWAGNGDNSPFFDSLVNALAASDINDESLAARVEDAAASATEAYDEMGDYLRNTYLPDASPIDGVGRDRYALSAEGYLGVDIDPEETYDWGWEQLAWVRSEMTKTAELIKPGASIGEAVELLETDPEKMIKGEDEFRQWMQDLQDKTIAEMDGTHFDILDPVRKIEALISPPGGALAMYYTGPSEDFSRPGRTWYPTGGKTEFPIWREVSIAYHEGVPGHHFQIATNVAMTDELSRFQRLLAGTSGHAEGWALYAERLMGELGYLENPDYYMGMLDAQALRSVRVIVDIGMHLGLKIPKHSEFHPGEVWNGDLALEFMRERVHFPADFVASEVDRYLGIPGQAISYKVGERVWLEARESAKQSAGADFDLKEWHNKALKLGPMGLAQMKRELT</sequence>
<evidence type="ECO:0000256" key="1">
    <source>
        <dbReference type="SAM" id="MobiDB-lite"/>
    </source>
</evidence>
<name>A0AAJ5ZGQ3_9CHLR</name>
<dbReference type="PANTHER" id="PTHR33361:SF2">
    <property type="entry name" value="DUF885 DOMAIN-CONTAINING PROTEIN"/>
    <property type="match status" value="1"/>
</dbReference>
<evidence type="ECO:0000313" key="2">
    <source>
        <dbReference type="EMBL" id="MDG0865482.1"/>
    </source>
</evidence>
<dbReference type="Pfam" id="PF05960">
    <property type="entry name" value="DUF885"/>
    <property type="match status" value="1"/>
</dbReference>
<evidence type="ECO:0000313" key="5">
    <source>
        <dbReference type="Proteomes" id="UP001321249"/>
    </source>
</evidence>
<evidence type="ECO:0000313" key="3">
    <source>
        <dbReference type="EMBL" id="WFG39764.1"/>
    </source>
</evidence>
<dbReference type="Proteomes" id="UP001219901">
    <property type="component" value="Chromosome"/>
</dbReference>
<reference evidence="4 5" key="1">
    <citation type="submission" date="2019-11" db="EMBL/GenBank/DDBJ databases">
        <authorList>
            <person name="Cho J.-C."/>
        </authorList>
    </citation>
    <scope>NUCLEOTIDE SEQUENCE [LARGE SCALE GENOMIC DNA]</scope>
    <source>
        <strain evidence="3 4">JH1073</strain>
        <strain evidence="2 5">JH702</strain>
    </source>
</reference>
<organism evidence="3 4">
    <name type="scientific">Candidatus Lucifugimonas marina</name>
    <dbReference type="NCBI Taxonomy" id="3038979"/>
    <lineage>
        <taxon>Bacteria</taxon>
        <taxon>Bacillati</taxon>
        <taxon>Chloroflexota</taxon>
        <taxon>Dehalococcoidia</taxon>
        <taxon>SAR202 cluster</taxon>
        <taxon>Candidatus Lucifugimonadales</taxon>
        <taxon>Candidatus Lucifugimonadaceae</taxon>
        <taxon>Candidatus Lucifugimonas</taxon>
    </lineage>
</organism>
<dbReference type="InterPro" id="IPR010281">
    <property type="entry name" value="DUF885"/>
</dbReference>
<gene>
    <name evidence="2" type="ORF">GKO46_00140</name>
    <name evidence="3" type="ORF">GKO48_09080</name>
</gene>
<proteinExistence type="predicted"/>
<protein>
    <submittedName>
        <fullName evidence="3">DUF885 family protein</fullName>
    </submittedName>
</protein>